<evidence type="ECO:0000256" key="4">
    <source>
        <dbReference type="ARBA" id="ARBA00023136"/>
    </source>
</evidence>
<keyword evidence="5" id="KW-0564">Palmitate</keyword>
<keyword evidence="2" id="KW-1003">Cell membrane</keyword>
<dbReference type="GeneID" id="29764245"/>
<feature type="chain" id="PRO_5007498298" evidence="7">
    <location>
        <begin position="23"/>
        <end position="43"/>
    </location>
</feature>
<dbReference type="Pfam" id="PF08085">
    <property type="entry name" value="Entericidin"/>
    <property type="match status" value="1"/>
</dbReference>
<evidence type="ECO:0000256" key="6">
    <source>
        <dbReference type="ARBA" id="ARBA00023288"/>
    </source>
</evidence>
<organism evidence="8 9">
    <name type="scientific">Cupriavidus nantongensis</name>
    <dbReference type="NCBI Taxonomy" id="1796606"/>
    <lineage>
        <taxon>Bacteria</taxon>
        <taxon>Pseudomonadati</taxon>
        <taxon>Pseudomonadota</taxon>
        <taxon>Betaproteobacteria</taxon>
        <taxon>Burkholderiales</taxon>
        <taxon>Burkholderiaceae</taxon>
        <taxon>Cupriavidus</taxon>
    </lineage>
</organism>
<dbReference type="GO" id="GO:0016020">
    <property type="term" value="C:membrane"/>
    <property type="evidence" value="ECO:0007669"/>
    <property type="project" value="InterPro"/>
</dbReference>
<evidence type="ECO:0000256" key="3">
    <source>
        <dbReference type="ARBA" id="ARBA00022729"/>
    </source>
</evidence>
<dbReference type="PROSITE" id="PS51257">
    <property type="entry name" value="PROKAR_LIPOPROTEIN"/>
    <property type="match status" value="1"/>
</dbReference>
<keyword evidence="6 8" id="KW-0449">Lipoprotein</keyword>
<dbReference type="AlphaFoldDB" id="A0A142JTF5"/>
<dbReference type="EMBL" id="CP014845">
    <property type="protein sequence ID" value="AMR81367.1"/>
    <property type="molecule type" value="Genomic_DNA"/>
</dbReference>
<evidence type="ECO:0000313" key="9">
    <source>
        <dbReference type="Proteomes" id="UP000075238"/>
    </source>
</evidence>
<keyword evidence="9" id="KW-1185">Reference proteome</keyword>
<evidence type="ECO:0000256" key="5">
    <source>
        <dbReference type="ARBA" id="ARBA00023139"/>
    </source>
</evidence>
<evidence type="ECO:0000313" key="8">
    <source>
        <dbReference type="EMBL" id="AMR81367.1"/>
    </source>
</evidence>
<dbReference type="GO" id="GO:0009636">
    <property type="term" value="P:response to toxic substance"/>
    <property type="evidence" value="ECO:0007669"/>
    <property type="project" value="InterPro"/>
</dbReference>
<accession>A0A142JTF5</accession>
<feature type="signal peptide" evidence="7">
    <location>
        <begin position="1"/>
        <end position="22"/>
    </location>
</feature>
<evidence type="ECO:0000256" key="7">
    <source>
        <dbReference type="SAM" id="SignalP"/>
    </source>
</evidence>
<evidence type="ECO:0000256" key="2">
    <source>
        <dbReference type="ARBA" id="ARBA00022475"/>
    </source>
</evidence>
<reference evidence="8 9" key="1">
    <citation type="submission" date="2016-03" db="EMBL/GenBank/DDBJ databases">
        <title>Complete genome sequence of a novel chlorpyrifos degrading bacterium, Cupriavidus nantongensis sp. X1.</title>
        <authorList>
            <person name="Fang L."/>
        </authorList>
    </citation>
    <scope>NUCLEOTIDE SEQUENCE [LARGE SCALE GENOMIC DNA]</scope>
    <source>
        <strain evidence="8 9">X1</strain>
    </source>
</reference>
<gene>
    <name evidence="8" type="ORF">A2G96_26570</name>
</gene>
<dbReference type="Proteomes" id="UP000075238">
    <property type="component" value="Chromosome 2"/>
</dbReference>
<comment type="similarity">
    <text evidence="1">Belongs to the EcnA/EcnB lipoprotein family.</text>
</comment>
<name>A0A142JTF5_9BURK</name>
<dbReference type="KEGG" id="cnan:A2G96_26570"/>
<evidence type="ECO:0000256" key="1">
    <source>
        <dbReference type="ARBA" id="ARBA00010296"/>
    </source>
</evidence>
<keyword evidence="4" id="KW-0472">Membrane</keyword>
<dbReference type="RefSeq" id="WP_012355947.1">
    <property type="nucleotide sequence ID" value="NZ_CP014845.1"/>
</dbReference>
<sequence>MKKGWIWCVLFATLLAGCNTMAGLGQDIQRGGQKLESSAERHK</sequence>
<dbReference type="OrthoDB" id="9181810at2"/>
<proteinExistence type="inferred from homology"/>
<keyword evidence="3 7" id="KW-0732">Signal</keyword>
<dbReference type="InterPro" id="IPR012556">
    <property type="entry name" value="Entericidin"/>
</dbReference>
<protein>
    <submittedName>
        <fullName evidence="8">Entericidin AB lipoprotein</fullName>
    </submittedName>
</protein>